<dbReference type="AlphaFoldDB" id="A0A4Y9TFK2"/>
<evidence type="ECO:0000313" key="1">
    <source>
        <dbReference type="EMBL" id="TFW42160.1"/>
    </source>
</evidence>
<evidence type="ECO:0000313" key="2">
    <source>
        <dbReference type="Proteomes" id="UP000297322"/>
    </source>
</evidence>
<comment type="caution">
    <text evidence="1">The sequence shown here is derived from an EMBL/GenBank/DDBJ whole genome shotgun (WGS) entry which is preliminary data.</text>
</comment>
<dbReference type="EMBL" id="SPVI01000010">
    <property type="protein sequence ID" value="TFW42160.1"/>
    <property type="molecule type" value="Genomic_DNA"/>
</dbReference>
<sequence>MSHGLMFTNNSDVVVLDSEFSRLVILYSGRYSSGASFPYPITSAEAPLIFVRPDNSQSFQWIRLNGGPGNWTGWSNTGFGGGAGSYFIAAYQSTPTAEYGLRLWDGNSKLLFDNGTSCAQFTNVITGWNFLGSSNPSVGRWEFRWNAGVPLNTGNYMLINNIAMDIPGRDTFSKLSCTWDYGSNSIMVLLQNIGDFNAGALFLPLMFSKPTS</sequence>
<reference evidence="1 2" key="1">
    <citation type="submission" date="2019-03" db="EMBL/GenBank/DDBJ databases">
        <title>Biocontrol and xenobiotic degradation properties of endophytic Pseudomonas fluorescens strain BRZ63.</title>
        <authorList>
            <person name="Chlebek D.A."/>
            <person name="Pinski A."/>
            <person name="Zur J.P."/>
            <person name="Michalska J."/>
            <person name="Hupert-Kocurek K.T."/>
        </authorList>
    </citation>
    <scope>NUCLEOTIDE SEQUENCE [LARGE SCALE GENOMIC DNA]</scope>
    <source>
        <strain evidence="1 2">BRZ63</strain>
    </source>
</reference>
<accession>A0A4Y9TFK2</accession>
<proteinExistence type="predicted"/>
<protein>
    <submittedName>
        <fullName evidence="1">Uncharacterized protein</fullName>
    </submittedName>
</protein>
<dbReference type="Proteomes" id="UP000297322">
    <property type="component" value="Unassembled WGS sequence"/>
</dbReference>
<gene>
    <name evidence="1" type="ORF">E4T65_17365</name>
</gene>
<name>A0A4Y9TFK2_PSEFL</name>
<organism evidence="1 2">
    <name type="scientific">Pseudomonas fluorescens</name>
    <dbReference type="NCBI Taxonomy" id="294"/>
    <lineage>
        <taxon>Bacteria</taxon>
        <taxon>Pseudomonadati</taxon>
        <taxon>Pseudomonadota</taxon>
        <taxon>Gammaproteobacteria</taxon>
        <taxon>Pseudomonadales</taxon>
        <taxon>Pseudomonadaceae</taxon>
        <taxon>Pseudomonas</taxon>
    </lineage>
</organism>